<accession>A0ACB6ZNX8</accession>
<evidence type="ECO:0000313" key="2">
    <source>
        <dbReference type="Proteomes" id="UP000886501"/>
    </source>
</evidence>
<protein>
    <submittedName>
        <fullName evidence="1">Uncharacterized protein</fullName>
    </submittedName>
</protein>
<organism evidence="1 2">
    <name type="scientific">Thelephora ganbajun</name>
    <name type="common">Ganba fungus</name>
    <dbReference type="NCBI Taxonomy" id="370292"/>
    <lineage>
        <taxon>Eukaryota</taxon>
        <taxon>Fungi</taxon>
        <taxon>Dikarya</taxon>
        <taxon>Basidiomycota</taxon>
        <taxon>Agaricomycotina</taxon>
        <taxon>Agaricomycetes</taxon>
        <taxon>Thelephorales</taxon>
        <taxon>Thelephoraceae</taxon>
        <taxon>Thelephora</taxon>
    </lineage>
</organism>
<keyword evidence="2" id="KW-1185">Reference proteome</keyword>
<dbReference type="Proteomes" id="UP000886501">
    <property type="component" value="Unassembled WGS sequence"/>
</dbReference>
<evidence type="ECO:0000313" key="1">
    <source>
        <dbReference type="EMBL" id="KAF9651131.1"/>
    </source>
</evidence>
<name>A0ACB6ZNX8_THEGA</name>
<sequence length="74" mass="8440">MKGHRFTVSEIGRSDSYFPGFVVTSVYEFQGFPLQRQKSRRTKGPDTVERTRGSADISMEKLHTSPFAPFVIEL</sequence>
<comment type="caution">
    <text evidence="1">The sequence shown here is derived from an EMBL/GenBank/DDBJ whole genome shotgun (WGS) entry which is preliminary data.</text>
</comment>
<dbReference type="EMBL" id="MU117978">
    <property type="protein sequence ID" value="KAF9651131.1"/>
    <property type="molecule type" value="Genomic_DNA"/>
</dbReference>
<reference evidence="1" key="1">
    <citation type="submission" date="2019-10" db="EMBL/GenBank/DDBJ databases">
        <authorList>
            <consortium name="DOE Joint Genome Institute"/>
            <person name="Kuo A."/>
            <person name="Miyauchi S."/>
            <person name="Kiss E."/>
            <person name="Drula E."/>
            <person name="Kohler A."/>
            <person name="Sanchez-Garcia M."/>
            <person name="Andreopoulos B."/>
            <person name="Barry K.W."/>
            <person name="Bonito G."/>
            <person name="Buee M."/>
            <person name="Carver A."/>
            <person name="Chen C."/>
            <person name="Cichocki N."/>
            <person name="Clum A."/>
            <person name="Culley D."/>
            <person name="Crous P.W."/>
            <person name="Fauchery L."/>
            <person name="Girlanda M."/>
            <person name="Hayes R."/>
            <person name="Keri Z."/>
            <person name="Labutti K."/>
            <person name="Lipzen A."/>
            <person name="Lombard V."/>
            <person name="Magnuson J."/>
            <person name="Maillard F."/>
            <person name="Morin E."/>
            <person name="Murat C."/>
            <person name="Nolan M."/>
            <person name="Ohm R."/>
            <person name="Pangilinan J."/>
            <person name="Pereira M."/>
            <person name="Perotto S."/>
            <person name="Peter M."/>
            <person name="Riley R."/>
            <person name="Sitrit Y."/>
            <person name="Stielow B."/>
            <person name="Szollosi G."/>
            <person name="Zifcakova L."/>
            <person name="Stursova M."/>
            <person name="Spatafora J.W."/>
            <person name="Tedersoo L."/>
            <person name="Vaario L.-M."/>
            <person name="Yamada A."/>
            <person name="Yan M."/>
            <person name="Wang P."/>
            <person name="Xu J."/>
            <person name="Bruns T."/>
            <person name="Baldrian P."/>
            <person name="Vilgalys R."/>
            <person name="Henrissat B."/>
            <person name="Grigoriev I.V."/>
            <person name="Hibbett D."/>
            <person name="Nagy L.G."/>
            <person name="Martin F.M."/>
        </authorList>
    </citation>
    <scope>NUCLEOTIDE SEQUENCE</scope>
    <source>
        <strain evidence="1">P2</strain>
    </source>
</reference>
<proteinExistence type="predicted"/>
<reference evidence="1" key="2">
    <citation type="journal article" date="2020" name="Nat. Commun.">
        <title>Large-scale genome sequencing of mycorrhizal fungi provides insights into the early evolution of symbiotic traits.</title>
        <authorList>
            <person name="Miyauchi S."/>
            <person name="Kiss E."/>
            <person name="Kuo A."/>
            <person name="Drula E."/>
            <person name="Kohler A."/>
            <person name="Sanchez-Garcia M."/>
            <person name="Morin E."/>
            <person name="Andreopoulos B."/>
            <person name="Barry K.W."/>
            <person name="Bonito G."/>
            <person name="Buee M."/>
            <person name="Carver A."/>
            <person name="Chen C."/>
            <person name="Cichocki N."/>
            <person name="Clum A."/>
            <person name="Culley D."/>
            <person name="Crous P.W."/>
            <person name="Fauchery L."/>
            <person name="Girlanda M."/>
            <person name="Hayes R.D."/>
            <person name="Keri Z."/>
            <person name="LaButti K."/>
            <person name="Lipzen A."/>
            <person name="Lombard V."/>
            <person name="Magnuson J."/>
            <person name="Maillard F."/>
            <person name="Murat C."/>
            <person name="Nolan M."/>
            <person name="Ohm R.A."/>
            <person name="Pangilinan J."/>
            <person name="Pereira M.F."/>
            <person name="Perotto S."/>
            <person name="Peter M."/>
            <person name="Pfister S."/>
            <person name="Riley R."/>
            <person name="Sitrit Y."/>
            <person name="Stielow J.B."/>
            <person name="Szollosi G."/>
            <person name="Zifcakova L."/>
            <person name="Stursova M."/>
            <person name="Spatafora J.W."/>
            <person name="Tedersoo L."/>
            <person name="Vaario L.M."/>
            <person name="Yamada A."/>
            <person name="Yan M."/>
            <person name="Wang P."/>
            <person name="Xu J."/>
            <person name="Bruns T."/>
            <person name="Baldrian P."/>
            <person name="Vilgalys R."/>
            <person name="Dunand C."/>
            <person name="Henrissat B."/>
            <person name="Grigoriev I.V."/>
            <person name="Hibbett D."/>
            <person name="Nagy L.G."/>
            <person name="Martin F.M."/>
        </authorList>
    </citation>
    <scope>NUCLEOTIDE SEQUENCE</scope>
    <source>
        <strain evidence="1">P2</strain>
    </source>
</reference>
<gene>
    <name evidence="1" type="ORF">BDM02DRAFT_3111169</name>
</gene>